<dbReference type="EMBL" id="MU157868">
    <property type="protein sequence ID" value="KAF9526712.1"/>
    <property type="molecule type" value="Genomic_DNA"/>
</dbReference>
<evidence type="ECO:0000313" key="2">
    <source>
        <dbReference type="Proteomes" id="UP000807306"/>
    </source>
</evidence>
<dbReference type="AlphaFoldDB" id="A0A9P6JMU9"/>
<sequence length="227" mass="25992">MFRNILQIVLGNGSPLFKRDILKLNRQDDNAAVRLFSAATLEYLAENHPDCIGEIAYLFVFGELVDAYQNRTISHAVRLKLILRAHYFLDSWEAFLRASDYRKDQYFISCKANDILQILINGFIALLFIHCDHLASPTPLLPWLHSSKSCKHTFGGACDVVKDFTYLNFIYMIPKLRIKLHEAAFRRKAGDGKARASGYSHTYFDYKGLDLQVLSTYPSDTDFIPIS</sequence>
<name>A0A9P6JMU9_9AGAR</name>
<evidence type="ECO:0000313" key="1">
    <source>
        <dbReference type="EMBL" id="KAF9526712.1"/>
    </source>
</evidence>
<dbReference type="OrthoDB" id="73076at2759"/>
<organism evidence="1 2">
    <name type="scientific">Crepidotus variabilis</name>
    <dbReference type="NCBI Taxonomy" id="179855"/>
    <lineage>
        <taxon>Eukaryota</taxon>
        <taxon>Fungi</taxon>
        <taxon>Dikarya</taxon>
        <taxon>Basidiomycota</taxon>
        <taxon>Agaricomycotina</taxon>
        <taxon>Agaricomycetes</taxon>
        <taxon>Agaricomycetidae</taxon>
        <taxon>Agaricales</taxon>
        <taxon>Agaricineae</taxon>
        <taxon>Crepidotaceae</taxon>
        <taxon>Crepidotus</taxon>
    </lineage>
</organism>
<gene>
    <name evidence="1" type="ORF">CPB83DRAFT_937276</name>
</gene>
<keyword evidence="2" id="KW-1185">Reference proteome</keyword>
<dbReference type="Proteomes" id="UP000807306">
    <property type="component" value="Unassembled WGS sequence"/>
</dbReference>
<proteinExistence type="predicted"/>
<reference evidence="1" key="1">
    <citation type="submission" date="2020-11" db="EMBL/GenBank/DDBJ databases">
        <authorList>
            <consortium name="DOE Joint Genome Institute"/>
            <person name="Ahrendt S."/>
            <person name="Riley R."/>
            <person name="Andreopoulos W."/>
            <person name="Labutti K."/>
            <person name="Pangilinan J."/>
            <person name="Ruiz-Duenas F.J."/>
            <person name="Barrasa J.M."/>
            <person name="Sanchez-Garcia M."/>
            <person name="Camarero S."/>
            <person name="Miyauchi S."/>
            <person name="Serrano A."/>
            <person name="Linde D."/>
            <person name="Babiker R."/>
            <person name="Drula E."/>
            <person name="Ayuso-Fernandez I."/>
            <person name="Pacheco R."/>
            <person name="Padilla G."/>
            <person name="Ferreira P."/>
            <person name="Barriuso J."/>
            <person name="Kellner H."/>
            <person name="Castanera R."/>
            <person name="Alfaro M."/>
            <person name="Ramirez L."/>
            <person name="Pisabarro A.G."/>
            <person name="Kuo A."/>
            <person name="Tritt A."/>
            <person name="Lipzen A."/>
            <person name="He G."/>
            <person name="Yan M."/>
            <person name="Ng V."/>
            <person name="Cullen D."/>
            <person name="Martin F."/>
            <person name="Rosso M.-N."/>
            <person name="Henrissat B."/>
            <person name="Hibbett D."/>
            <person name="Martinez A.T."/>
            <person name="Grigoriev I.V."/>
        </authorList>
    </citation>
    <scope>NUCLEOTIDE SEQUENCE</scope>
    <source>
        <strain evidence="1">CBS 506.95</strain>
    </source>
</reference>
<accession>A0A9P6JMU9</accession>
<comment type="caution">
    <text evidence="1">The sequence shown here is derived from an EMBL/GenBank/DDBJ whole genome shotgun (WGS) entry which is preliminary data.</text>
</comment>
<protein>
    <submittedName>
        <fullName evidence="1">Uncharacterized protein</fullName>
    </submittedName>
</protein>